<feature type="transmembrane region" description="Helical" evidence="1">
    <location>
        <begin position="548"/>
        <end position="574"/>
    </location>
</feature>
<evidence type="ECO:0000313" key="2">
    <source>
        <dbReference type="EMBL" id="PBK91426.1"/>
    </source>
</evidence>
<gene>
    <name evidence="2" type="ORF">ARMGADRAFT_1166260</name>
</gene>
<keyword evidence="1" id="KW-0472">Membrane</keyword>
<dbReference type="InParanoid" id="A0A2H3DVD8"/>
<keyword evidence="3" id="KW-1185">Reference proteome</keyword>
<accession>A0A2H3DVD8</accession>
<dbReference type="Proteomes" id="UP000217790">
    <property type="component" value="Unassembled WGS sequence"/>
</dbReference>
<dbReference type="STRING" id="47427.A0A2H3DVD8"/>
<organism evidence="2 3">
    <name type="scientific">Armillaria gallica</name>
    <name type="common">Bulbous honey fungus</name>
    <name type="synonym">Armillaria bulbosa</name>
    <dbReference type="NCBI Taxonomy" id="47427"/>
    <lineage>
        <taxon>Eukaryota</taxon>
        <taxon>Fungi</taxon>
        <taxon>Dikarya</taxon>
        <taxon>Basidiomycota</taxon>
        <taxon>Agaricomycotina</taxon>
        <taxon>Agaricomycetes</taxon>
        <taxon>Agaricomycetidae</taxon>
        <taxon>Agaricales</taxon>
        <taxon>Marasmiineae</taxon>
        <taxon>Physalacriaceae</taxon>
        <taxon>Armillaria</taxon>
    </lineage>
</organism>
<dbReference type="OMA" id="RAWCRDL"/>
<dbReference type="EMBL" id="KZ293661">
    <property type="protein sequence ID" value="PBK91426.1"/>
    <property type="molecule type" value="Genomic_DNA"/>
</dbReference>
<protein>
    <submittedName>
        <fullName evidence="2">Uncharacterized protein</fullName>
    </submittedName>
</protein>
<keyword evidence="1" id="KW-1133">Transmembrane helix</keyword>
<evidence type="ECO:0000256" key="1">
    <source>
        <dbReference type="SAM" id="Phobius"/>
    </source>
</evidence>
<feature type="transmembrane region" description="Helical" evidence="1">
    <location>
        <begin position="517"/>
        <end position="536"/>
    </location>
</feature>
<dbReference type="AlphaFoldDB" id="A0A2H3DVD8"/>
<evidence type="ECO:0000313" key="3">
    <source>
        <dbReference type="Proteomes" id="UP000217790"/>
    </source>
</evidence>
<reference evidence="3" key="1">
    <citation type="journal article" date="2017" name="Nat. Ecol. Evol.">
        <title>Genome expansion and lineage-specific genetic innovations in the forest pathogenic fungi Armillaria.</title>
        <authorList>
            <person name="Sipos G."/>
            <person name="Prasanna A.N."/>
            <person name="Walter M.C."/>
            <person name="O'Connor E."/>
            <person name="Balint B."/>
            <person name="Krizsan K."/>
            <person name="Kiss B."/>
            <person name="Hess J."/>
            <person name="Varga T."/>
            <person name="Slot J."/>
            <person name="Riley R."/>
            <person name="Boka B."/>
            <person name="Rigling D."/>
            <person name="Barry K."/>
            <person name="Lee J."/>
            <person name="Mihaltcheva S."/>
            <person name="LaButti K."/>
            <person name="Lipzen A."/>
            <person name="Waldron R."/>
            <person name="Moloney N.M."/>
            <person name="Sperisen C."/>
            <person name="Kredics L."/>
            <person name="Vagvoelgyi C."/>
            <person name="Patrignani A."/>
            <person name="Fitzpatrick D."/>
            <person name="Nagy I."/>
            <person name="Doyle S."/>
            <person name="Anderson J.B."/>
            <person name="Grigoriev I.V."/>
            <person name="Gueldener U."/>
            <person name="Muensterkoetter M."/>
            <person name="Nagy L.G."/>
        </authorList>
    </citation>
    <scope>NUCLEOTIDE SEQUENCE [LARGE SCALE GENOMIC DNA]</scope>
    <source>
        <strain evidence="3">Ar21-2</strain>
    </source>
</reference>
<dbReference type="PANTHER" id="PTHR38644:SF1">
    <property type="entry name" value="EXPRESSED PROTEIN"/>
    <property type="match status" value="1"/>
</dbReference>
<dbReference type="PANTHER" id="PTHR38644">
    <property type="entry name" value="EXPRESSED PROTEIN"/>
    <property type="match status" value="1"/>
</dbReference>
<keyword evidence="1" id="KW-0812">Transmembrane</keyword>
<dbReference type="OrthoDB" id="5319015at2759"/>
<name>A0A2H3DVD8_ARMGA</name>
<proteinExistence type="predicted"/>
<sequence>MQSCRIAATPIRAPSVSCFCRYSRTTLKPRLFSTVLPSDTSTSRSSLLTLLHKTTELLPRVLPQSASENIPFEQSLRLWNDVLSDTYNNVVSNTRDVPLNITVLELDQWSGARDLVTGLLQEPFASDTSRNDLISQRWNNVPPGQTSLAILSGDPATRESHLFPCQSSYFHQYSTRIQIKEFPYINSRQPEQLLGNEQHLRAFLQADIPIIVCNPFTTAPRDVLANKLFLANPHTIFVFTYASSSVPDPACLYQRYLCNNTAINAVFVDPARALSALDVLGANPKSPSAIQRYQDEFIGSGTSTLTHTIKRILSATGETSSEDISAALRTQTCLSHIRSALAITNERIRLERTKSDGLFVQVSTLRERIEEERIKASREVFGVTTSTEDEIAGAAQKEISSEIDRLSWWRMIPRVDEITTTVSAAVGRSGRSLEKKLIYHAGRLSHTQQTFSDAMFALFPKSTSSLHSSVLHNTLLQMRSSSSYPLTPDTLAGPLAIRRAQIVQYPTARLHLAGQRVVLGLGGSIVTGVGIGWAGWLQWLAGGSESVIGFLGVDVGTAMGAGALVALLGVRWGVGHWAKAKQRWWEDWHRVVDGLERDLKKTLDDTMLEKVVVVADKGCSGLSTLIGKRNQEIDEVAEEVAKLSDDLKSIDSRSKDNL</sequence>